<keyword evidence="1" id="KW-0677">Repeat</keyword>
<evidence type="ECO:0000256" key="2">
    <source>
        <dbReference type="ARBA" id="ARBA00023043"/>
    </source>
</evidence>
<dbReference type="Gene3D" id="1.25.40.20">
    <property type="entry name" value="Ankyrin repeat-containing domain"/>
    <property type="match status" value="2"/>
</dbReference>
<evidence type="ECO:0000313" key="4">
    <source>
        <dbReference type="EMBL" id="KAK8092997.1"/>
    </source>
</evidence>
<evidence type="ECO:0000313" key="5">
    <source>
        <dbReference type="Proteomes" id="UP001392437"/>
    </source>
</evidence>
<keyword evidence="5" id="KW-1185">Reference proteome</keyword>
<reference evidence="4 5" key="1">
    <citation type="submission" date="2023-01" db="EMBL/GenBank/DDBJ databases">
        <title>Analysis of 21 Apiospora genomes using comparative genomics revels a genus with tremendous synthesis potential of carbohydrate active enzymes and secondary metabolites.</title>
        <authorList>
            <person name="Sorensen T."/>
        </authorList>
    </citation>
    <scope>NUCLEOTIDE SEQUENCE [LARGE SCALE GENOMIC DNA]</scope>
    <source>
        <strain evidence="4 5">CBS 117206</strain>
    </source>
</reference>
<dbReference type="GO" id="GO:0000976">
    <property type="term" value="F:transcription cis-regulatory region binding"/>
    <property type="evidence" value="ECO:0007669"/>
    <property type="project" value="TreeGrafter"/>
</dbReference>
<evidence type="ECO:0008006" key="6">
    <source>
        <dbReference type="Google" id="ProtNLM"/>
    </source>
</evidence>
<dbReference type="InterPro" id="IPR036770">
    <property type="entry name" value="Ankyrin_rpt-contain_sf"/>
</dbReference>
<proteinExistence type="predicted"/>
<dbReference type="GO" id="GO:0005634">
    <property type="term" value="C:nucleus"/>
    <property type="evidence" value="ECO:0007669"/>
    <property type="project" value="TreeGrafter"/>
</dbReference>
<dbReference type="PANTHER" id="PTHR24193:SF121">
    <property type="entry name" value="ADA2A-CONTAINING COMPLEX COMPONENT 3, ISOFORM D"/>
    <property type="match status" value="1"/>
</dbReference>
<dbReference type="GO" id="GO:0045944">
    <property type="term" value="P:positive regulation of transcription by RNA polymerase II"/>
    <property type="evidence" value="ECO:0007669"/>
    <property type="project" value="TreeGrafter"/>
</dbReference>
<dbReference type="AlphaFoldDB" id="A0AAW0Q9B1"/>
<name>A0AAW0Q9B1_9PEZI</name>
<dbReference type="EMBL" id="JAQQWP010000012">
    <property type="protein sequence ID" value="KAK8092997.1"/>
    <property type="molecule type" value="Genomic_DNA"/>
</dbReference>
<gene>
    <name evidence="4" type="ORF">PG999_014584</name>
</gene>
<dbReference type="SUPFAM" id="SSF48403">
    <property type="entry name" value="Ankyrin repeat"/>
    <property type="match status" value="1"/>
</dbReference>
<dbReference type="Proteomes" id="UP001392437">
    <property type="component" value="Unassembled WGS sequence"/>
</dbReference>
<dbReference type="PRINTS" id="PR01415">
    <property type="entry name" value="ANKYRIN"/>
</dbReference>
<protein>
    <recommendedName>
        <fullName evidence="6">Ankyrin</fullName>
    </recommendedName>
</protein>
<feature type="repeat" description="ANK" evidence="3">
    <location>
        <begin position="336"/>
        <end position="368"/>
    </location>
</feature>
<evidence type="ECO:0000256" key="1">
    <source>
        <dbReference type="ARBA" id="ARBA00022737"/>
    </source>
</evidence>
<evidence type="ECO:0000256" key="3">
    <source>
        <dbReference type="PROSITE-ProRule" id="PRU00023"/>
    </source>
</evidence>
<dbReference type="PROSITE" id="PS50088">
    <property type="entry name" value="ANK_REPEAT"/>
    <property type="match status" value="1"/>
</dbReference>
<accession>A0AAW0Q9B1</accession>
<dbReference type="PANTHER" id="PTHR24193">
    <property type="entry name" value="ANKYRIN REPEAT PROTEIN"/>
    <property type="match status" value="1"/>
</dbReference>
<dbReference type="PROSITE" id="PS50297">
    <property type="entry name" value="ANK_REP_REGION"/>
    <property type="match status" value="1"/>
</dbReference>
<dbReference type="Pfam" id="PF12796">
    <property type="entry name" value="Ank_2"/>
    <property type="match status" value="1"/>
</dbReference>
<comment type="caution">
    <text evidence="4">The sequence shown here is derived from an EMBL/GenBank/DDBJ whole genome shotgun (WGS) entry which is preliminary data.</text>
</comment>
<dbReference type="InterPro" id="IPR002110">
    <property type="entry name" value="Ankyrin_rpt"/>
</dbReference>
<keyword evidence="2 3" id="KW-0040">ANK repeat</keyword>
<dbReference type="InterPro" id="IPR050663">
    <property type="entry name" value="Ankyrin-SOCS_Box"/>
</dbReference>
<organism evidence="4 5">
    <name type="scientific">Apiospora kogelbergensis</name>
    <dbReference type="NCBI Taxonomy" id="1337665"/>
    <lineage>
        <taxon>Eukaryota</taxon>
        <taxon>Fungi</taxon>
        <taxon>Dikarya</taxon>
        <taxon>Ascomycota</taxon>
        <taxon>Pezizomycotina</taxon>
        <taxon>Sordariomycetes</taxon>
        <taxon>Xylariomycetidae</taxon>
        <taxon>Amphisphaeriales</taxon>
        <taxon>Apiosporaceae</taxon>
        <taxon>Apiospora</taxon>
    </lineage>
</organism>
<dbReference type="SMART" id="SM00248">
    <property type="entry name" value="ANK"/>
    <property type="match status" value="6"/>
</dbReference>
<sequence>MSLQDCPIEILQRILQFSALARGIRRALRLKLVCKLFYNAFQPALFQSRLLDILAAKKRLTVEKSLEKYDPKHRRGNGAGRLWHTYAVMRVNADRDPAVSRLAQVRLVVSDFCERTGRGLEESIIELCRFARSDWFKDVIKNEDTPNAPVAAEATTPAAAYLARKDLHHDLLSIASYYGDALLVRELLDATPDFRGGCHLFHTPMYMAAYAGHKDVLLLLQEHMPEWGKRCSTSLRGAARRGQTDMLQLAMNPPSSNPASIHDNHGTIRYQIHCTFLNNLPTTVEGIEFVRLKILQNSSFVSILKREISRHAGLGNLDMVRYFLDQGADVRGEMRRGHSPLREAIRHGHEDVVDLLVERGADVNQWEPLRERKKPRRSNPSAIVAAVQSGSLAMLRKVLDLGAVLDAPSGQAVFFSGPHALTAAVALEHTAMVELLLEMGAADLCWPFYQLNPEEKNRRKWPLERARERGLDSMEELLGQKGITMASMDTKQ</sequence>